<gene>
    <name evidence="12" type="primary">proS</name>
    <name evidence="14" type="ORF">VLK81_08360</name>
</gene>
<dbReference type="HAMAP" id="MF_01569">
    <property type="entry name" value="Pro_tRNA_synth_type1"/>
    <property type="match status" value="1"/>
</dbReference>
<dbReference type="NCBIfam" id="NF006625">
    <property type="entry name" value="PRK09194.1"/>
    <property type="match status" value="1"/>
</dbReference>
<dbReference type="InterPro" id="IPR004500">
    <property type="entry name" value="Pro-tRNA-synth_IIa_bac-type"/>
</dbReference>
<dbReference type="InterPro" id="IPR044140">
    <property type="entry name" value="ProRS_anticodon_short"/>
</dbReference>
<feature type="domain" description="Aminoacyl-transfer RNA synthetases class-II family profile" evidence="13">
    <location>
        <begin position="38"/>
        <end position="465"/>
    </location>
</feature>
<evidence type="ECO:0000256" key="2">
    <source>
        <dbReference type="ARBA" id="ARBA00011738"/>
    </source>
</evidence>
<dbReference type="EC" id="6.1.1.15" evidence="12"/>
<dbReference type="GO" id="GO:0006433">
    <property type="term" value="P:prolyl-tRNA aminoacylation"/>
    <property type="evidence" value="ECO:0007669"/>
    <property type="project" value="UniProtKB-UniRule"/>
</dbReference>
<dbReference type="PRINTS" id="PR01046">
    <property type="entry name" value="TRNASYNTHPRO"/>
</dbReference>
<dbReference type="InterPro" id="IPR002316">
    <property type="entry name" value="Pro-tRNA-ligase_IIa"/>
</dbReference>
<name>A0AAW9MQT7_9FIRM</name>
<dbReference type="InterPro" id="IPR002314">
    <property type="entry name" value="aa-tRNA-synt_IIb"/>
</dbReference>
<dbReference type="NCBIfam" id="TIGR00409">
    <property type="entry name" value="proS_fam_II"/>
    <property type="match status" value="1"/>
</dbReference>
<evidence type="ECO:0000256" key="1">
    <source>
        <dbReference type="ARBA" id="ARBA00004496"/>
    </source>
</evidence>
<dbReference type="InterPro" id="IPR004154">
    <property type="entry name" value="Anticodon-bd"/>
</dbReference>
<dbReference type="GO" id="GO:0005524">
    <property type="term" value="F:ATP binding"/>
    <property type="evidence" value="ECO:0007669"/>
    <property type="project" value="UniProtKB-UniRule"/>
</dbReference>
<comment type="subcellular location">
    <subcellularLocation>
        <location evidence="1 12">Cytoplasm</location>
    </subcellularLocation>
</comment>
<dbReference type="GO" id="GO:0004827">
    <property type="term" value="F:proline-tRNA ligase activity"/>
    <property type="evidence" value="ECO:0007669"/>
    <property type="project" value="UniProtKB-UniRule"/>
</dbReference>
<evidence type="ECO:0000256" key="7">
    <source>
        <dbReference type="ARBA" id="ARBA00022917"/>
    </source>
</evidence>
<reference evidence="14 15" key="1">
    <citation type="submission" date="2024-01" db="EMBL/GenBank/DDBJ databases">
        <title>Complete genome sequence of Citroniella saccharovorans strain M6.X9, isolated from human fecal sample.</title>
        <authorList>
            <person name="Cheng G."/>
            <person name="Westerholm M."/>
            <person name="Schnurer A."/>
        </authorList>
    </citation>
    <scope>NUCLEOTIDE SEQUENCE [LARGE SCALE GENOMIC DNA]</scope>
    <source>
        <strain evidence="14 15">DSM 29873</strain>
    </source>
</reference>
<keyword evidence="6 12" id="KW-0067">ATP-binding</keyword>
<comment type="function">
    <text evidence="10 12">Catalyzes the attachment of proline to tRNA(Pro) in a two-step reaction: proline is first activated by ATP to form Pro-AMP and then transferred to the acceptor end of tRNA(Pro). As ProRS can inadvertently accommodate and process non-cognate amino acids such as alanine and cysteine, to avoid such errors it has two additional distinct editing activities against alanine. One activity is designated as 'pretransfer' editing and involves the tRNA(Pro)-independent hydrolysis of activated Ala-AMP. The other activity is designated 'posttransfer' editing and involves deacylation of mischarged Ala-tRNA(Pro). The misacylated Cys-tRNA(Pro) is not edited by ProRS.</text>
</comment>
<dbReference type="EMBL" id="JAYKOT010000003">
    <property type="protein sequence ID" value="MEB3429998.1"/>
    <property type="molecule type" value="Genomic_DNA"/>
</dbReference>
<dbReference type="InterPro" id="IPR023717">
    <property type="entry name" value="Pro-tRNA-Synthase_IIa_type1"/>
</dbReference>
<keyword evidence="15" id="KW-1185">Reference proteome</keyword>
<dbReference type="InterPro" id="IPR033730">
    <property type="entry name" value="ProRS_core_prok"/>
</dbReference>
<dbReference type="AlphaFoldDB" id="A0AAW9MQT7"/>
<dbReference type="Pfam" id="PF03129">
    <property type="entry name" value="HGTP_anticodon"/>
    <property type="match status" value="1"/>
</dbReference>
<evidence type="ECO:0000256" key="10">
    <source>
        <dbReference type="ARBA" id="ARBA00053664"/>
    </source>
</evidence>
<proteinExistence type="inferred from homology"/>
<keyword evidence="7 12" id="KW-0648">Protein biosynthesis</keyword>
<evidence type="ECO:0000256" key="5">
    <source>
        <dbReference type="ARBA" id="ARBA00022741"/>
    </source>
</evidence>
<dbReference type="InterPro" id="IPR036754">
    <property type="entry name" value="YbaK/aa-tRNA-synt-asso_dom_sf"/>
</dbReference>
<evidence type="ECO:0000256" key="12">
    <source>
        <dbReference type="HAMAP-Rule" id="MF_01569"/>
    </source>
</evidence>
<keyword evidence="5 12" id="KW-0547">Nucleotide-binding</keyword>
<evidence type="ECO:0000313" key="15">
    <source>
        <dbReference type="Proteomes" id="UP001357733"/>
    </source>
</evidence>
<keyword evidence="8 12" id="KW-0030">Aminoacyl-tRNA synthetase</keyword>
<dbReference type="GO" id="GO:0005829">
    <property type="term" value="C:cytosol"/>
    <property type="evidence" value="ECO:0007669"/>
    <property type="project" value="TreeGrafter"/>
</dbReference>
<comment type="domain">
    <text evidence="12">Consists of three domains: the N-terminal catalytic domain, the editing domain and the C-terminal anticodon-binding domain.</text>
</comment>
<evidence type="ECO:0000313" key="14">
    <source>
        <dbReference type="EMBL" id="MEB3429998.1"/>
    </source>
</evidence>
<sequence>MRMSKMYMPTLKETPGDAEVASHKFLLRAGMIRKSASGIYSYLPLGLRVVKKIEKIVREEMDNSGAQEILMSAIQPKEIWEESGRWQVFGPEMFKLKDRNDRDFCLGPTAEEYFTTLIRDEVKSYKQLPLVIYQIQTKYRDEKRPRFGINRAREFLMKDAYSFDTCRETGLESYKGQWKAYEKVFDRLKLDYKIVEGDSGAMGGDMSHEFIALSETGEGVIAFCEECSYAATDEKAKVVVQESHEDMLELEEVLTEDLKTIEDISKFFEKDPKKCLKAVDLIVDGEPTIVFIPGDRELNMAKLVSYLKVPEHLISMAERDDIVRVSGAEPGFTGPVGLKDGVRVIIDRSVTKINNLITGANKTNYHYKNVNYSRDFEGEVAEDLLCAKEGDICPECGKKLKFKRGIEVGNIFLFGEKYSKPLHASFLDENGKEVNFYMGSYGIGVTRSVTAIIEQNHDDDGIIWPIAVAPYEAIVTIINNKDEDQLKLGEEIYNELKSRGVDAMLDDRKERAGIKFADRDLIGIPLRITVGKLAKEGKVEFSTRKERENEVLLRSEAIEKILKLKDEALND</sequence>
<dbReference type="FunFam" id="3.30.930.10:FF:000066">
    <property type="entry name" value="Proline--tRNA ligase"/>
    <property type="match status" value="1"/>
</dbReference>
<dbReference type="InterPro" id="IPR036621">
    <property type="entry name" value="Anticodon-bd_dom_sf"/>
</dbReference>
<comment type="subunit">
    <text evidence="2 12">Homodimer.</text>
</comment>
<evidence type="ECO:0000256" key="9">
    <source>
        <dbReference type="ARBA" id="ARBA00047671"/>
    </source>
</evidence>
<dbReference type="InterPro" id="IPR006195">
    <property type="entry name" value="aa-tRNA-synth_II"/>
</dbReference>
<comment type="catalytic activity">
    <reaction evidence="9 12">
        <text>tRNA(Pro) + L-proline + ATP = L-prolyl-tRNA(Pro) + AMP + diphosphate</text>
        <dbReference type="Rhea" id="RHEA:14305"/>
        <dbReference type="Rhea" id="RHEA-COMP:9700"/>
        <dbReference type="Rhea" id="RHEA-COMP:9702"/>
        <dbReference type="ChEBI" id="CHEBI:30616"/>
        <dbReference type="ChEBI" id="CHEBI:33019"/>
        <dbReference type="ChEBI" id="CHEBI:60039"/>
        <dbReference type="ChEBI" id="CHEBI:78442"/>
        <dbReference type="ChEBI" id="CHEBI:78532"/>
        <dbReference type="ChEBI" id="CHEBI:456215"/>
        <dbReference type="EC" id="6.1.1.15"/>
    </reaction>
</comment>
<dbReference type="SUPFAM" id="SSF52954">
    <property type="entry name" value="Class II aaRS ABD-related"/>
    <property type="match status" value="1"/>
</dbReference>
<dbReference type="PROSITE" id="PS50862">
    <property type="entry name" value="AA_TRNA_LIGASE_II"/>
    <property type="match status" value="1"/>
</dbReference>
<dbReference type="Pfam" id="PF04073">
    <property type="entry name" value="tRNA_edit"/>
    <property type="match status" value="1"/>
</dbReference>
<dbReference type="Gene3D" id="3.30.930.10">
    <property type="entry name" value="Bira Bifunctional Protein, Domain 2"/>
    <property type="match status" value="2"/>
</dbReference>
<dbReference type="PANTHER" id="PTHR42753:SF2">
    <property type="entry name" value="PROLINE--TRNA LIGASE"/>
    <property type="match status" value="1"/>
</dbReference>
<evidence type="ECO:0000256" key="4">
    <source>
        <dbReference type="ARBA" id="ARBA00022598"/>
    </source>
</evidence>
<evidence type="ECO:0000256" key="8">
    <source>
        <dbReference type="ARBA" id="ARBA00023146"/>
    </source>
</evidence>
<dbReference type="RefSeq" id="WP_324620154.1">
    <property type="nucleotide sequence ID" value="NZ_JAYKOT010000003.1"/>
</dbReference>
<evidence type="ECO:0000259" key="13">
    <source>
        <dbReference type="PROSITE" id="PS50862"/>
    </source>
</evidence>
<comment type="caution">
    <text evidence="14">The sequence shown here is derived from an EMBL/GenBank/DDBJ whole genome shotgun (WGS) entry which is preliminary data.</text>
</comment>
<accession>A0AAW9MQT7</accession>
<dbReference type="Pfam" id="PF00587">
    <property type="entry name" value="tRNA-synt_2b"/>
    <property type="match status" value="1"/>
</dbReference>
<dbReference type="Proteomes" id="UP001357733">
    <property type="component" value="Unassembled WGS sequence"/>
</dbReference>
<dbReference type="Gene3D" id="3.40.50.800">
    <property type="entry name" value="Anticodon-binding domain"/>
    <property type="match status" value="1"/>
</dbReference>
<dbReference type="SUPFAM" id="SSF55826">
    <property type="entry name" value="YbaK/ProRS associated domain"/>
    <property type="match status" value="1"/>
</dbReference>
<dbReference type="CDD" id="cd04334">
    <property type="entry name" value="ProRS-INS"/>
    <property type="match status" value="1"/>
</dbReference>
<evidence type="ECO:0000256" key="3">
    <source>
        <dbReference type="ARBA" id="ARBA00022490"/>
    </source>
</evidence>
<dbReference type="InterPro" id="IPR007214">
    <property type="entry name" value="YbaK/aa-tRNA-synth-assoc-dom"/>
</dbReference>
<dbReference type="PANTHER" id="PTHR42753">
    <property type="entry name" value="MITOCHONDRIAL RIBOSOME PROTEIN L39/PROLYL-TRNA LIGASE FAMILY MEMBER"/>
    <property type="match status" value="1"/>
</dbReference>
<dbReference type="CDD" id="cd00779">
    <property type="entry name" value="ProRS_core_prok"/>
    <property type="match status" value="1"/>
</dbReference>
<dbReference type="FunFam" id="3.30.930.10:FF:000065">
    <property type="entry name" value="Proline--tRNA ligase"/>
    <property type="match status" value="1"/>
</dbReference>
<evidence type="ECO:0000256" key="6">
    <source>
        <dbReference type="ARBA" id="ARBA00022840"/>
    </source>
</evidence>
<organism evidence="14 15">
    <name type="scientific">Citroniella saccharovorans</name>
    <dbReference type="NCBI Taxonomy" id="2053367"/>
    <lineage>
        <taxon>Bacteria</taxon>
        <taxon>Bacillati</taxon>
        <taxon>Bacillota</taxon>
        <taxon>Tissierellia</taxon>
        <taxon>Tissierellales</taxon>
        <taxon>Peptoniphilaceae</taxon>
        <taxon>Citroniella</taxon>
    </lineage>
</organism>
<protein>
    <recommendedName>
        <fullName evidence="12">Proline--tRNA ligase</fullName>
        <ecNumber evidence="12">6.1.1.15</ecNumber>
    </recommendedName>
    <alternativeName>
        <fullName evidence="12">Prolyl-tRNA synthetase</fullName>
        <shortName evidence="12">ProRS</shortName>
    </alternativeName>
</protein>
<dbReference type="GO" id="GO:0016740">
    <property type="term" value="F:transferase activity"/>
    <property type="evidence" value="ECO:0007669"/>
    <property type="project" value="UniProtKB-ARBA"/>
</dbReference>
<dbReference type="SUPFAM" id="SSF55681">
    <property type="entry name" value="Class II aaRS and biotin synthetases"/>
    <property type="match status" value="1"/>
</dbReference>
<keyword evidence="4 12" id="KW-0436">Ligase</keyword>
<evidence type="ECO:0000256" key="11">
    <source>
        <dbReference type="ARBA" id="ARBA00060755"/>
    </source>
</evidence>
<dbReference type="CDD" id="cd00861">
    <property type="entry name" value="ProRS_anticodon_short"/>
    <property type="match status" value="1"/>
</dbReference>
<dbReference type="InterPro" id="IPR045864">
    <property type="entry name" value="aa-tRNA-synth_II/BPL/LPL"/>
</dbReference>
<dbReference type="GO" id="GO:0002161">
    <property type="term" value="F:aminoacyl-tRNA deacylase activity"/>
    <property type="evidence" value="ECO:0007669"/>
    <property type="project" value="InterPro"/>
</dbReference>
<comment type="similarity">
    <text evidence="11 12">Belongs to the class-II aminoacyl-tRNA synthetase family. ProS type 1 subfamily.</text>
</comment>
<dbReference type="GO" id="GO:0140096">
    <property type="term" value="F:catalytic activity, acting on a protein"/>
    <property type="evidence" value="ECO:0007669"/>
    <property type="project" value="UniProtKB-ARBA"/>
</dbReference>
<keyword evidence="3 12" id="KW-0963">Cytoplasm</keyword>
<dbReference type="InterPro" id="IPR050062">
    <property type="entry name" value="Pro-tRNA_synthetase"/>
</dbReference>